<dbReference type="Gene3D" id="2.40.170.20">
    <property type="entry name" value="TonB-dependent receptor, beta-barrel domain"/>
    <property type="match status" value="1"/>
</dbReference>
<keyword evidence="8 9" id="KW-0998">Cell outer membrane</keyword>
<evidence type="ECO:0000259" key="12">
    <source>
        <dbReference type="Pfam" id="PF00593"/>
    </source>
</evidence>
<evidence type="ECO:0000256" key="4">
    <source>
        <dbReference type="ARBA" id="ARBA00022452"/>
    </source>
</evidence>
<feature type="chain" id="PRO_5008278949" evidence="11">
    <location>
        <begin position="24"/>
        <end position="754"/>
    </location>
</feature>
<dbReference type="Gene3D" id="2.170.130.10">
    <property type="entry name" value="TonB-dependent receptor, plug domain"/>
    <property type="match status" value="1"/>
</dbReference>
<dbReference type="AlphaFoldDB" id="A0A198GDU8"/>
<comment type="caution">
    <text evidence="14">The sequence shown here is derived from an EMBL/GenBank/DDBJ whole genome shotgun (WGS) entry which is preliminary data.</text>
</comment>
<evidence type="ECO:0000313" key="14">
    <source>
        <dbReference type="EMBL" id="OAT34964.1"/>
    </source>
</evidence>
<evidence type="ECO:0000313" key="15">
    <source>
        <dbReference type="Proteomes" id="UP000094023"/>
    </source>
</evidence>
<keyword evidence="7 9" id="KW-0472">Membrane</keyword>
<comment type="subcellular location">
    <subcellularLocation>
        <location evidence="1 9">Cell outer membrane</location>
        <topology evidence="1 9">Multi-pass membrane protein</topology>
    </subcellularLocation>
</comment>
<dbReference type="GO" id="GO:0015344">
    <property type="term" value="F:siderophore uptake transmembrane transporter activity"/>
    <property type="evidence" value="ECO:0007669"/>
    <property type="project" value="TreeGrafter"/>
</dbReference>
<dbReference type="PANTHER" id="PTHR30069:SF41">
    <property type="entry name" value="HEME_HEMOPEXIN UTILIZATION PROTEIN C"/>
    <property type="match status" value="1"/>
</dbReference>
<evidence type="ECO:0000256" key="8">
    <source>
        <dbReference type="ARBA" id="ARBA00023237"/>
    </source>
</evidence>
<evidence type="ECO:0000256" key="6">
    <source>
        <dbReference type="ARBA" id="ARBA00023077"/>
    </source>
</evidence>
<dbReference type="SUPFAM" id="SSF56935">
    <property type="entry name" value="Porins"/>
    <property type="match status" value="1"/>
</dbReference>
<dbReference type="PANTHER" id="PTHR30069">
    <property type="entry name" value="TONB-DEPENDENT OUTER MEMBRANE RECEPTOR"/>
    <property type="match status" value="1"/>
</dbReference>
<evidence type="ECO:0000256" key="11">
    <source>
        <dbReference type="SAM" id="SignalP"/>
    </source>
</evidence>
<keyword evidence="15" id="KW-1185">Reference proteome</keyword>
<dbReference type="Proteomes" id="UP000094023">
    <property type="component" value="Unassembled WGS sequence"/>
</dbReference>
<keyword evidence="14" id="KW-0675">Receptor</keyword>
<feature type="domain" description="TonB-dependent receptor-like beta-barrel" evidence="12">
    <location>
        <begin position="285"/>
        <end position="725"/>
    </location>
</feature>
<evidence type="ECO:0000256" key="2">
    <source>
        <dbReference type="ARBA" id="ARBA00009810"/>
    </source>
</evidence>
<dbReference type="RefSeq" id="WP_066747388.1">
    <property type="nucleotide sequence ID" value="NZ_LXEN01000035.1"/>
</dbReference>
<dbReference type="STRING" id="1354337.M983_0792"/>
<dbReference type="InterPro" id="IPR000531">
    <property type="entry name" value="Beta-barrel_TonB"/>
</dbReference>
<evidence type="ECO:0000259" key="13">
    <source>
        <dbReference type="Pfam" id="PF07715"/>
    </source>
</evidence>
<dbReference type="GO" id="GO:0044718">
    <property type="term" value="P:siderophore transmembrane transport"/>
    <property type="evidence" value="ECO:0007669"/>
    <property type="project" value="TreeGrafter"/>
</dbReference>
<organism evidence="14 15">
    <name type="scientific">Proteus myxofaciens ATCC 19692</name>
    <dbReference type="NCBI Taxonomy" id="1354337"/>
    <lineage>
        <taxon>Bacteria</taxon>
        <taxon>Pseudomonadati</taxon>
        <taxon>Pseudomonadota</taxon>
        <taxon>Gammaproteobacteria</taxon>
        <taxon>Enterobacterales</taxon>
        <taxon>Morganellaceae</taxon>
        <taxon>Proteus</taxon>
    </lineage>
</organism>
<evidence type="ECO:0000256" key="5">
    <source>
        <dbReference type="ARBA" id="ARBA00022692"/>
    </source>
</evidence>
<dbReference type="InterPro" id="IPR036942">
    <property type="entry name" value="Beta-barrel_TonB_sf"/>
</dbReference>
<keyword evidence="5 9" id="KW-0812">Transmembrane</keyword>
<evidence type="ECO:0000256" key="7">
    <source>
        <dbReference type="ARBA" id="ARBA00023136"/>
    </source>
</evidence>
<protein>
    <submittedName>
        <fullName evidence="14">Iron siderophore receptor protein</fullName>
    </submittedName>
</protein>
<name>A0A198GDU8_9GAMM</name>
<dbReference type="GO" id="GO:0009279">
    <property type="term" value="C:cell outer membrane"/>
    <property type="evidence" value="ECO:0007669"/>
    <property type="project" value="UniProtKB-SubCell"/>
</dbReference>
<evidence type="ECO:0000256" key="3">
    <source>
        <dbReference type="ARBA" id="ARBA00022448"/>
    </source>
</evidence>
<feature type="domain" description="TonB-dependent receptor plug" evidence="13">
    <location>
        <begin position="45"/>
        <end position="150"/>
    </location>
</feature>
<dbReference type="InterPro" id="IPR012910">
    <property type="entry name" value="Plug_dom"/>
</dbReference>
<dbReference type="InterPro" id="IPR037066">
    <property type="entry name" value="Plug_dom_sf"/>
</dbReference>
<dbReference type="InterPro" id="IPR039426">
    <property type="entry name" value="TonB-dep_rcpt-like"/>
</dbReference>
<gene>
    <name evidence="14" type="ORF">M983_0792</name>
</gene>
<keyword evidence="4 9" id="KW-1134">Transmembrane beta strand</keyword>
<accession>A0A198GDU8</accession>
<reference evidence="14 15" key="1">
    <citation type="submission" date="2016-04" db="EMBL/GenBank/DDBJ databases">
        <title>ATOL: Assembling a taxonomically balanced genome-scale reconstruction of the evolutionary history of the Enterobacteriaceae.</title>
        <authorList>
            <person name="Plunkett G.III."/>
            <person name="Neeno-Eckwall E.C."/>
            <person name="Glasner J.D."/>
            <person name="Perna N.T."/>
        </authorList>
    </citation>
    <scope>NUCLEOTIDE SEQUENCE [LARGE SCALE GENOMIC DNA]</scope>
    <source>
        <strain evidence="14 15">ATCC 19692</strain>
    </source>
</reference>
<evidence type="ECO:0000256" key="10">
    <source>
        <dbReference type="RuleBase" id="RU003357"/>
    </source>
</evidence>
<dbReference type="PATRIC" id="fig|1354337.4.peg.807"/>
<dbReference type="PROSITE" id="PS52016">
    <property type="entry name" value="TONB_DEPENDENT_REC_3"/>
    <property type="match status" value="1"/>
</dbReference>
<keyword evidence="3 9" id="KW-0813">Transport</keyword>
<dbReference type="Pfam" id="PF07715">
    <property type="entry name" value="Plug"/>
    <property type="match status" value="1"/>
</dbReference>
<dbReference type="EMBL" id="LXEN01000035">
    <property type="protein sequence ID" value="OAT34964.1"/>
    <property type="molecule type" value="Genomic_DNA"/>
</dbReference>
<proteinExistence type="inferred from homology"/>
<evidence type="ECO:0000256" key="1">
    <source>
        <dbReference type="ARBA" id="ARBA00004571"/>
    </source>
</evidence>
<evidence type="ECO:0000256" key="9">
    <source>
        <dbReference type="PROSITE-ProRule" id="PRU01360"/>
    </source>
</evidence>
<sequence length="754" mass="84449">MIFKTKKNIITLVVLCTSTSSLASQNTPANQEDKLVVTATKSKLSSKHIDTNDVSTIRGTTNSDIFANESSLQINNSRNEAGALDIGIRGLQGNGRVPIIIDGSLQSTNTWRGYQGSADRTYIDMDLIDTIDIQKGASMSKFSGGAIGGTVKLKTISANSIIPKGDNLGFLFKGNIYNNNVRPTISSDETSQGSYKVAQSIKGSRFNNGAYTAGMAYRNDKFDFLVAYSDRTQGNFFAGKHGYDKYKNTDSPIKPGGEVVNTSYESKSTLLKTNIYFSPYSSVEFNYRRHEQKAGEVLAAYWYQSNGKMAQWSLGSANIDTASMNYSYKPESLLIDLNLGVWWTKGRFNQRNGLTDDVTAHYGNQYQHRYSDERMGFNLENTSKFADYPIDITYGVEFMEQKTKPLNKRYQPIWSPTGTTAGDELPAVTRNAKGTNSSAFVNAEYKHQWFTTLGGWRIHSFKVDDHNEGKSRSYGPKNDFFGELRFHVTNEVDIYSKYSDSYREPSLFESTMSGQTYSYAPNVPLKPEHAKSFEAGITLDKKDLIAQDDTTSLRFAYFNNNIKDYLSQGVNPKLEDWSSPYVVTKNHDSFKLSGYEIELKYDSRYAFGSLDATFYKNAQLCSRDEMELGRLPSACNTVGFAWGLSPSRIPPKKVFTGIMGIKMFEQALQTGVRVRYNSGKDYPQEWLAGTAAAPVQKLYSSTTVDLFGKYSLRKNIQLTFNVDNLTNRYAFDPGTVIYMPIPGRTVRLGIETTF</sequence>
<keyword evidence="6 10" id="KW-0798">TonB box</keyword>
<dbReference type="Pfam" id="PF00593">
    <property type="entry name" value="TonB_dep_Rec_b-barrel"/>
    <property type="match status" value="1"/>
</dbReference>
<feature type="signal peptide" evidence="11">
    <location>
        <begin position="1"/>
        <end position="23"/>
    </location>
</feature>
<comment type="similarity">
    <text evidence="2 9 10">Belongs to the TonB-dependent receptor family.</text>
</comment>
<keyword evidence="11" id="KW-0732">Signal</keyword>